<evidence type="ECO:0000313" key="5">
    <source>
        <dbReference type="Proteomes" id="UP001243009"/>
    </source>
</evidence>
<proteinExistence type="predicted"/>
<reference evidence="4 5" key="1">
    <citation type="submission" date="2023-08" db="EMBL/GenBank/DDBJ databases">
        <title>The draft genome sequence of Paracraurococcus sp. LOR1-02.</title>
        <authorList>
            <person name="Kingkaew E."/>
            <person name="Tanasupawat S."/>
        </authorList>
    </citation>
    <scope>NUCLEOTIDE SEQUENCE [LARGE SCALE GENOMIC DNA]</scope>
    <source>
        <strain evidence="4 5">LOR1-02</strain>
    </source>
</reference>
<keyword evidence="1" id="KW-0812">Transmembrane</keyword>
<dbReference type="EMBL" id="JAUTWS010000067">
    <property type="protein sequence ID" value="MDO9713034.1"/>
    <property type="molecule type" value="Genomic_DNA"/>
</dbReference>
<gene>
    <name evidence="4" type="ORF">Q7A36_32195</name>
</gene>
<sequence length="236" mass="25196">MPRLPSRSRGFALGTATALLIKGPLLAAALAWTSDAMHGLDSTRGWVEHSQAVIAEADAVLAGLSDAERSQRDFMLSQDPRALLPYQSAVLRVGTSIAALERLTAQGAPPVVPLERLWSVADRRLADLADKVQQQQAGGAAALQAEEAERGQSLMLEARNTILALRTGELQALQERLQATGQEARRALATLSLSVAVALGMLLAGAVAYRRRTRSSIDFSRIRLAMAEPGAWGRSP</sequence>
<evidence type="ECO:0000256" key="2">
    <source>
        <dbReference type="SAM" id="SignalP"/>
    </source>
</evidence>
<keyword evidence="2" id="KW-0732">Signal</keyword>
<keyword evidence="1" id="KW-0472">Membrane</keyword>
<dbReference type="Proteomes" id="UP001243009">
    <property type="component" value="Unassembled WGS sequence"/>
</dbReference>
<feature type="transmembrane region" description="Helical" evidence="1">
    <location>
        <begin position="187"/>
        <end position="209"/>
    </location>
</feature>
<feature type="chain" id="PRO_5046784608" evidence="2">
    <location>
        <begin position="28"/>
        <end position="236"/>
    </location>
</feature>
<protein>
    <submittedName>
        <fullName evidence="4">CHASE3 domain-containing protein</fullName>
    </submittedName>
</protein>
<keyword evidence="5" id="KW-1185">Reference proteome</keyword>
<feature type="domain" description="CHASE3" evidence="3">
    <location>
        <begin position="44"/>
        <end position="178"/>
    </location>
</feature>
<evidence type="ECO:0000259" key="3">
    <source>
        <dbReference type="Pfam" id="PF05227"/>
    </source>
</evidence>
<comment type="caution">
    <text evidence="4">The sequence shown here is derived from an EMBL/GenBank/DDBJ whole genome shotgun (WGS) entry which is preliminary data.</text>
</comment>
<dbReference type="Pfam" id="PF05227">
    <property type="entry name" value="CHASE3"/>
    <property type="match status" value="1"/>
</dbReference>
<name>A0ABT9EA09_9PROT</name>
<keyword evidence="1" id="KW-1133">Transmembrane helix</keyword>
<dbReference type="RefSeq" id="WP_305107895.1">
    <property type="nucleotide sequence ID" value="NZ_JAUTWS010000067.1"/>
</dbReference>
<evidence type="ECO:0000313" key="4">
    <source>
        <dbReference type="EMBL" id="MDO9713034.1"/>
    </source>
</evidence>
<feature type="signal peptide" evidence="2">
    <location>
        <begin position="1"/>
        <end position="27"/>
    </location>
</feature>
<accession>A0ABT9EA09</accession>
<evidence type="ECO:0000256" key="1">
    <source>
        <dbReference type="SAM" id="Phobius"/>
    </source>
</evidence>
<organism evidence="4 5">
    <name type="scientific">Paracraurococcus lichenis</name>
    <dbReference type="NCBI Taxonomy" id="3064888"/>
    <lineage>
        <taxon>Bacteria</taxon>
        <taxon>Pseudomonadati</taxon>
        <taxon>Pseudomonadota</taxon>
        <taxon>Alphaproteobacteria</taxon>
        <taxon>Acetobacterales</taxon>
        <taxon>Roseomonadaceae</taxon>
        <taxon>Paracraurococcus</taxon>
    </lineage>
</organism>
<dbReference type="InterPro" id="IPR007891">
    <property type="entry name" value="CHASE3"/>
</dbReference>